<evidence type="ECO:0008006" key="7">
    <source>
        <dbReference type="Google" id="ProtNLM"/>
    </source>
</evidence>
<dbReference type="SUPFAM" id="SSF52172">
    <property type="entry name" value="CheY-like"/>
    <property type="match status" value="1"/>
</dbReference>
<dbReference type="GO" id="GO:0003677">
    <property type="term" value="F:DNA binding"/>
    <property type="evidence" value="ECO:0007669"/>
    <property type="project" value="UniProtKB-KW"/>
</dbReference>
<dbReference type="SMART" id="SM00448">
    <property type="entry name" value="REC"/>
    <property type="match status" value="1"/>
</dbReference>
<evidence type="ECO:0000313" key="5">
    <source>
        <dbReference type="EMBL" id="BBX20083.1"/>
    </source>
</evidence>
<dbReference type="Pfam" id="PF00196">
    <property type="entry name" value="GerE"/>
    <property type="match status" value="1"/>
</dbReference>
<dbReference type="SMART" id="SM00421">
    <property type="entry name" value="HTH_LUXR"/>
    <property type="match status" value="1"/>
</dbReference>
<dbReference type="InterPro" id="IPR000792">
    <property type="entry name" value="Tscrpt_reg_LuxR_C"/>
</dbReference>
<dbReference type="Gene3D" id="3.40.50.2300">
    <property type="match status" value="1"/>
</dbReference>
<dbReference type="KEGG" id="mdu:MDUV_49430"/>
<evidence type="ECO:0000256" key="2">
    <source>
        <dbReference type="PROSITE-ProRule" id="PRU00169"/>
    </source>
</evidence>
<comment type="caution">
    <text evidence="2">Lacks conserved residue(s) required for the propagation of feature annotation.</text>
</comment>
<feature type="domain" description="HTH luxR-type" evidence="3">
    <location>
        <begin position="183"/>
        <end position="248"/>
    </location>
</feature>
<keyword evidence="1" id="KW-0238">DNA-binding</keyword>
<sequence>MGSGRAVSPALAGVLEQDPLQQRVLSQRVGSAASRDMLATARVVIIDDIRLQREALATILDHVGVSTTATAWDFASVVDAADKMAADIVLLSMTARQKIDLLRVAREAFPQAKVIVVGIAEDDEEGIIACAEAGAAGYHLRTDSLFELLNVISRVVVGESACPPVVSTTLLRHLTSIATERRTGSMKLDLTTREMQILRMLEMGLSNRDIADRLCISLHTVKNHVHAVLSKLGVNTRAEAAALVRSIR</sequence>
<keyword evidence="6" id="KW-1185">Reference proteome</keyword>
<dbReference type="Pfam" id="PF00072">
    <property type="entry name" value="Response_reg"/>
    <property type="match status" value="1"/>
</dbReference>
<dbReference type="PRINTS" id="PR00038">
    <property type="entry name" value="HTHLUXR"/>
</dbReference>
<dbReference type="InterPro" id="IPR016032">
    <property type="entry name" value="Sig_transdc_resp-reg_C-effctor"/>
</dbReference>
<evidence type="ECO:0000256" key="1">
    <source>
        <dbReference type="ARBA" id="ARBA00023125"/>
    </source>
</evidence>
<reference evidence="5 6" key="1">
    <citation type="journal article" date="2019" name="Emerg. Microbes Infect.">
        <title>Comprehensive subspecies identification of 175 nontuberculous mycobacteria species based on 7547 genomic profiles.</title>
        <authorList>
            <person name="Matsumoto Y."/>
            <person name="Kinjo T."/>
            <person name="Motooka D."/>
            <person name="Nabeya D."/>
            <person name="Jung N."/>
            <person name="Uechi K."/>
            <person name="Horii T."/>
            <person name="Iida T."/>
            <person name="Fujita J."/>
            <person name="Nakamura S."/>
        </authorList>
    </citation>
    <scope>NUCLEOTIDE SEQUENCE [LARGE SCALE GENOMIC DNA]</scope>
    <source>
        <strain evidence="5 6">JCM 6396</strain>
    </source>
</reference>
<dbReference type="PANTHER" id="PTHR43214:SF43">
    <property type="entry name" value="TWO-COMPONENT RESPONSE REGULATOR"/>
    <property type="match status" value="1"/>
</dbReference>
<dbReference type="EMBL" id="AP022563">
    <property type="protein sequence ID" value="BBX20083.1"/>
    <property type="molecule type" value="Genomic_DNA"/>
</dbReference>
<accession>A0A7I7K7Q4</accession>
<dbReference type="PROSITE" id="PS00622">
    <property type="entry name" value="HTH_LUXR_1"/>
    <property type="match status" value="1"/>
</dbReference>
<evidence type="ECO:0000259" key="4">
    <source>
        <dbReference type="PROSITE" id="PS50110"/>
    </source>
</evidence>
<dbReference type="SUPFAM" id="SSF46894">
    <property type="entry name" value="C-terminal effector domain of the bipartite response regulators"/>
    <property type="match status" value="1"/>
</dbReference>
<gene>
    <name evidence="5" type="ORF">MDUV_49430</name>
</gene>
<dbReference type="InterPro" id="IPR001789">
    <property type="entry name" value="Sig_transdc_resp-reg_receiver"/>
</dbReference>
<dbReference type="Proteomes" id="UP000467006">
    <property type="component" value="Chromosome"/>
</dbReference>
<evidence type="ECO:0000259" key="3">
    <source>
        <dbReference type="PROSITE" id="PS50043"/>
    </source>
</evidence>
<dbReference type="GO" id="GO:0000160">
    <property type="term" value="P:phosphorelay signal transduction system"/>
    <property type="evidence" value="ECO:0007669"/>
    <property type="project" value="InterPro"/>
</dbReference>
<dbReference type="GO" id="GO:0006355">
    <property type="term" value="P:regulation of DNA-templated transcription"/>
    <property type="evidence" value="ECO:0007669"/>
    <property type="project" value="InterPro"/>
</dbReference>
<dbReference type="InterPro" id="IPR039420">
    <property type="entry name" value="WalR-like"/>
</dbReference>
<dbReference type="PROSITE" id="PS50043">
    <property type="entry name" value="HTH_LUXR_2"/>
    <property type="match status" value="1"/>
</dbReference>
<feature type="domain" description="Response regulatory" evidence="4">
    <location>
        <begin position="42"/>
        <end position="156"/>
    </location>
</feature>
<name>A0A7I7K7Q4_9MYCO</name>
<proteinExistence type="predicted"/>
<protein>
    <recommendedName>
        <fullName evidence="7">DNA-binding response regulator</fullName>
    </recommendedName>
</protein>
<evidence type="ECO:0000313" key="6">
    <source>
        <dbReference type="Proteomes" id="UP000467006"/>
    </source>
</evidence>
<dbReference type="InterPro" id="IPR011006">
    <property type="entry name" value="CheY-like_superfamily"/>
</dbReference>
<dbReference type="CDD" id="cd06170">
    <property type="entry name" value="LuxR_C_like"/>
    <property type="match status" value="1"/>
</dbReference>
<dbReference type="PROSITE" id="PS50110">
    <property type="entry name" value="RESPONSE_REGULATORY"/>
    <property type="match status" value="1"/>
</dbReference>
<organism evidence="5 6">
    <name type="scientific">Mycolicibacterium duvalii</name>
    <dbReference type="NCBI Taxonomy" id="39688"/>
    <lineage>
        <taxon>Bacteria</taxon>
        <taxon>Bacillati</taxon>
        <taxon>Actinomycetota</taxon>
        <taxon>Actinomycetes</taxon>
        <taxon>Mycobacteriales</taxon>
        <taxon>Mycobacteriaceae</taxon>
        <taxon>Mycolicibacterium</taxon>
    </lineage>
</organism>
<dbReference type="AlphaFoldDB" id="A0A7I7K7Q4"/>
<dbReference type="PANTHER" id="PTHR43214">
    <property type="entry name" value="TWO-COMPONENT RESPONSE REGULATOR"/>
    <property type="match status" value="1"/>
</dbReference>